<protein>
    <recommendedName>
        <fullName evidence="2">Chromo domain-containing protein</fullName>
    </recommendedName>
</protein>
<feature type="compositionally biased region" description="Basic and acidic residues" evidence="1">
    <location>
        <begin position="117"/>
        <end position="135"/>
    </location>
</feature>
<feature type="compositionally biased region" description="Low complexity" evidence="1">
    <location>
        <begin position="139"/>
        <end position="158"/>
    </location>
</feature>
<dbReference type="PROSITE" id="PS50013">
    <property type="entry name" value="CHROMO_2"/>
    <property type="match status" value="1"/>
</dbReference>
<dbReference type="InterPro" id="IPR000953">
    <property type="entry name" value="Chromo/chromo_shadow_dom"/>
</dbReference>
<feature type="compositionally biased region" description="Polar residues" evidence="1">
    <location>
        <begin position="159"/>
        <end position="180"/>
    </location>
</feature>
<keyword evidence="4" id="KW-1185">Reference proteome</keyword>
<dbReference type="InterPro" id="IPR016197">
    <property type="entry name" value="Chromo-like_dom_sf"/>
</dbReference>
<name>A0A8S3UI44_MYTED</name>
<proteinExistence type="predicted"/>
<evidence type="ECO:0000256" key="1">
    <source>
        <dbReference type="SAM" id="MobiDB-lite"/>
    </source>
</evidence>
<dbReference type="Gene3D" id="2.40.50.40">
    <property type="match status" value="1"/>
</dbReference>
<dbReference type="CDD" id="cd00024">
    <property type="entry name" value="CD_CSD"/>
    <property type="match status" value="1"/>
</dbReference>
<feature type="domain" description="Chromo" evidence="2">
    <location>
        <begin position="186"/>
        <end position="239"/>
    </location>
</feature>
<feature type="region of interest" description="Disordered" evidence="1">
    <location>
        <begin position="112"/>
        <end position="182"/>
    </location>
</feature>
<dbReference type="OrthoDB" id="3543857at2759"/>
<accession>A0A8S3UI44</accession>
<evidence type="ECO:0000259" key="2">
    <source>
        <dbReference type="PROSITE" id="PS50013"/>
    </source>
</evidence>
<dbReference type="Proteomes" id="UP000683360">
    <property type="component" value="Unassembled WGS sequence"/>
</dbReference>
<evidence type="ECO:0000313" key="3">
    <source>
        <dbReference type="EMBL" id="CAG2242128.1"/>
    </source>
</evidence>
<organism evidence="3 4">
    <name type="scientific">Mytilus edulis</name>
    <name type="common">Blue mussel</name>
    <dbReference type="NCBI Taxonomy" id="6550"/>
    <lineage>
        <taxon>Eukaryota</taxon>
        <taxon>Metazoa</taxon>
        <taxon>Spiralia</taxon>
        <taxon>Lophotrochozoa</taxon>
        <taxon>Mollusca</taxon>
        <taxon>Bivalvia</taxon>
        <taxon>Autobranchia</taxon>
        <taxon>Pteriomorphia</taxon>
        <taxon>Mytilida</taxon>
        <taxon>Mytiloidea</taxon>
        <taxon>Mytilidae</taxon>
        <taxon>Mytilinae</taxon>
        <taxon>Mytilus</taxon>
    </lineage>
</organism>
<comment type="caution">
    <text evidence="3">The sequence shown here is derived from an EMBL/GenBank/DDBJ whole genome shotgun (WGS) entry which is preliminary data.</text>
</comment>
<dbReference type="SUPFAM" id="SSF54160">
    <property type="entry name" value="Chromo domain-like"/>
    <property type="match status" value="1"/>
</dbReference>
<evidence type="ECO:0000313" key="4">
    <source>
        <dbReference type="Proteomes" id="UP000683360"/>
    </source>
</evidence>
<reference evidence="3" key="1">
    <citation type="submission" date="2021-03" db="EMBL/GenBank/DDBJ databases">
        <authorList>
            <person name="Bekaert M."/>
        </authorList>
    </citation>
    <scope>NUCLEOTIDE SEQUENCE</scope>
</reference>
<dbReference type="EMBL" id="CAJPWZ010002632">
    <property type="protein sequence ID" value="CAG2242128.1"/>
    <property type="molecule type" value="Genomic_DNA"/>
</dbReference>
<sequence>MFNNSKKPLKQGKTPANYHQEIQCDIESAFDNLDLFTKKPDNVISFKPDHPPSYPVDDNDTTIPYVEDQPFFQSSPIHSNKNHFLSSWTGQPTLPSSITSLRPSIVHRPSIPSTLKAYKDPKEFRPPPNLRKDNEVLDNEPGNINQPNPNNLNEDLNPTGNPENNSQSDVDEATSSQGQNKNDKWYEASKLLKLKWISGKKHYLVQWKDNSNPTWEPQENVSEPLKITLHNITHLYPPL</sequence>
<dbReference type="AlphaFoldDB" id="A0A8S3UI44"/>
<gene>
    <name evidence="3" type="ORF">MEDL_54345</name>
</gene>